<dbReference type="AlphaFoldDB" id="U9UTH4"/>
<accession>U9UTH4</accession>
<name>U9UTH4_RHIID</name>
<dbReference type="EMBL" id="KI274545">
    <property type="protein sequence ID" value="ESA23714.1"/>
    <property type="molecule type" value="Genomic_DNA"/>
</dbReference>
<sequence length="55" mass="6348">MNLDLLEYIIEMILPTSYQLSDLKGIISKKQNNLLSSSIKDTVLRLRDRIKVTIV</sequence>
<evidence type="ECO:0000313" key="1">
    <source>
        <dbReference type="EMBL" id="ESA23714.1"/>
    </source>
</evidence>
<proteinExistence type="predicted"/>
<dbReference type="HOGENOM" id="CLU_3033487_0_0_1"/>
<organism evidence="1">
    <name type="scientific">Rhizophagus irregularis (strain DAOM 181602 / DAOM 197198 / MUCL 43194)</name>
    <name type="common">Arbuscular mycorrhizal fungus</name>
    <name type="synonym">Glomus intraradices</name>
    <dbReference type="NCBI Taxonomy" id="747089"/>
    <lineage>
        <taxon>Eukaryota</taxon>
        <taxon>Fungi</taxon>
        <taxon>Fungi incertae sedis</taxon>
        <taxon>Mucoromycota</taxon>
        <taxon>Glomeromycotina</taxon>
        <taxon>Glomeromycetes</taxon>
        <taxon>Glomerales</taxon>
        <taxon>Glomeraceae</taxon>
        <taxon>Rhizophagus</taxon>
    </lineage>
</organism>
<reference evidence="1" key="1">
    <citation type="submission" date="2013-07" db="EMBL/GenBank/DDBJ databases">
        <title>The genome of an arbuscular mycorrhizal fungus provides insights into the evolution of the oldest plant symbiosis.</title>
        <authorList>
            <consortium name="DOE Joint Genome Institute"/>
            <person name="Tisserant E."/>
            <person name="Malbreil M."/>
            <person name="Kuo A."/>
            <person name="Kohler A."/>
            <person name="Symeonidi A."/>
            <person name="Balestrini R."/>
            <person name="Charron P."/>
            <person name="Duensing N."/>
            <person name="Frei-dit-Frey N."/>
            <person name="Gianinazzi-Pearson V."/>
            <person name="Gilbert B."/>
            <person name="Handa Y."/>
            <person name="Hijri M."/>
            <person name="Kaul R."/>
            <person name="Kawaguchi M."/>
            <person name="Krajinski F."/>
            <person name="Lammers P."/>
            <person name="Lapierre D."/>
            <person name="Masclaux F.G."/>
            <person name="Murat C."/>
            <person name="Morin E."/>
            <person name="Ndikumana S."/>
            <person name="Pagni M."/>
            <person name="Petitpierre D."/>
            <person name="Requena N."/>
            <person name="Rosikiewicz P."/>
            <person name="Riley R."/>
            <person name="Saito K."/>
            <person name="San Clemente H."/>
            <person name="Shapiro H."/>
            <person name="van Tuinen D."/>
            <person name="Becard G."/>
            <person name="Bonfante P."/>
            <person name="Paszkowski U."/>
            <person name="Shachar-Hill Y."/>
            <person name="Young J.P."/>
            <person name="Sanders I.R."/>
            <person name="Henrissat B."/>
            <person name="Rensing S.A."/>
            <person name="Grigoriev I.V."/>
            <person name="Corradi N."/>
            <person name="Roux C."/>
            <person name="Martin F."/>
        </authorList>
    </citation>
    <scope>NUCLEOTIDE SEQUENCE</scope>
    <source>
        <strain evidence="1">DAOM 197198</strain>
    </source>
</reference>
<protein>
    <submittedName>
        <fullName evidence="1">Uncharacterized protein</fullName>
    </submittedName>
</protein>
<gene>
    <name evidence="1" type="ORF">GLOINDRAFT_15159</name>
</gene>